<dbReference type="InterPro" id="IPR054478">
    <property type="entry name" value="LTN1_UBC"/>
</dbReference>
<keyword evidence="7" id="KW-0963">Cytoplasm</keyword>
<evidence type="ECO:0000256" key="4">
    <source>
        <dbReference type="ARBA" id="ARBA00007997"/>
    </source>
</evidence>
<dbReference type="Gramene" id="ONK62651">
    <property type="protein sequence ID" value="ONK62651"/>
    <property type="gene ID" value="A4U43_C07F6420"/>
</dbReference>
<dbReference type="InterPro" id="IPR011016">
    <property type="entry name" value="Znf_RING-CH"/>
</dbReference>
<comment type="subunit">
    <text evidence="15">Component of the ribosome quality control complex (RQC).</text>
</comment>
<dbReference type="SUPFAM" id="SSF57850">
    <property type="entry name" value="RING/U-box"/>
    <property type="match status" value="1"/>
</dbReference>
<dbReference type="PROSITE" id="PS50089">
    <property type="entry name" value="ZF_RING_2"/>
    <property type="match status" value="1"/>
</dbReference>
<dbReference type="Pfam" id="PF22958">
    <property type="entry name" value="Ltn1_1st"/>
    <property type="match status" value="1"/>
</dbReference>
<keyword evidence="8 15" id="KW-0808">Transferase</keyword>
<dbReference type="Gene3D" id="3.30.40.10">
    <property type="entry name" value="Zinc/RING finger domain, C3HC4 (zinc finger)"/>
    <property type="match status" value="1"/>
</dbReference>
<comment type="catalytic activity">
    <reaction evidence="1 15">
        <text>S-ubiquitinyl-[E2 ubiquitin-conjugating enzyme]-L-cysteine + [acceptor protein]-L-lysine = [E2 ubiquitin-conjugating enzyme]-L-cysteine + N(6)-ubiquitinyl-[acceptor protein]-L-lysine.</text>
        <dbReference type="EC" id="2.3.2.27"/>
    </reaction>
</comment>
<evidence type="ECO:0000256" key="8">
    <source>
        <dbReference type="ARBA" id="ARBA00022679"/>
    </source>
</evidence>
<keyword evidence="10" id="KW-0677">Repeat</keyword>
<dbReference type="InterPro" id="IPR039795">
    <property type="entry name" value="LTN1/Rkr1"/>
</dbReference>
<keyword evidence="11 14" id="KW-0863">Zinc-finger</keyword>
<evidence type="ECO:0000256" key="7">
    <source>
        <dbReference type="ARBA" id="ARBA00022490"/>
    </source>
</evidence>
<organism evidence="18 19">
    <name type="scientific">Asparagus officinalis</name>
    <name type="common">Garden asparagus</name>
    <dbReference type="NCBI Taxonomy" id="4686"/>
    <lineage>
        <taxon>Eukaryota</taxon>
        <taxon>Viridiplantae</taxon>
        <taxon>Streptophyta</taxon>
        <taxon>Embryophyta</taxon>
        <taxon>Tracheophyta</taxon>
        <taxon>Spermatophyta</taxon>
        <taxon>Magnoliopsida</taxon>
        <taxon>Liliopsida</taxon>
        <taxon>Asparagales</taxon>
        <taxon>Asparagaceae</taxon>
        <taxon>Asparagoideae</taxon>
        <taxon>Asparagus</taxon>
    </lineage>
</organism>
<dbReference type="SMART" id="SM00184">
    <property type="entry name" value="RING"/>
    <property type="match status" value="1"/>
</dbReference>
<comment type="subcellular location">
    <subcellularLocation>
        <location evidence="2">Cytoplasm</location>
        <location evidence="2">Cytosol</location>
    </subcellularLocation>
</comment>
<comment type="similarity">
    <text evidence="4 15">Belongs to the LTN1 family.</text>
</comment>
<accession>A0A5P1ED65</accession>
<dbReference type="UniPathway" id="UPA00143"/>
<dbReference type="GO" id="GO:0005829">
    <property type="term" value="C:cytosol"/>
    <property type="evidence" value="ECO:0007669"/>
    <property type="project" value="UniProtKB-SubCell"/>
</dbReference>
<name>A0A5P1ED65_ASPOF</name>
<evidence type="ECO:0000256" key="2">
    <source>
        <dbReference type="ARBA" id="ARBA00004514"/>
    </source>
</evidence>
<keyword evidence="9 15" id="KW-0479">Metal-binding</keyword>
<dbReference type="InterPro" id="IPR039804">
    <property type="entry name" value="RING-CH-C4HC3_LTN1"/>
</dbReference>
<feature type="region of interest" description="Disordered" evidence="16">
    <location>
        <begin position="1"/>
        <end position="26"/>
    </location>
</feature>
<dbReference type="OMA" id="EAIHTWK"/>
<dbReference type="FunFam" id="3.30.40.10:FF:000038">
    <property type="entry name" value="E3 ubiquitin-protein ligase listerin"/>
    <property type="match status" value="1"/>
</dbReference>
<evidence type="ECO:0000256" key="15">
    <source>
        <dbReference type="RuleBase" id="RU367090"/>
    </source>
</evidence>
<dbReference type="CDD" id="cd16491">
    <property type="entry name" value="RING-CH-C4HC3_LTN1"/>
    <property type="match status" value="1"/>
</dbReference>
<proteinExistence type="inferred from homology"/>
<dbReference type="PANTHER" id="PTHR12389:SF0">
    <property type="entry name" value="E3 UBIQUITIN-PROTEIN LIGASE LISTERIN"/>
    <property type="match status" value="1"/>
</dbReference>
<dbReference type="SMART" id="SM00744">
    <property type="entry name" value="RINGv"/>
    <property type="match status" value="1"/>
</dbReference>
<keyword evidence="19" id="KW-1185">Reference proteome</keyword>
<dbReference type="Proteomes" id="UP000243459">
    <property type="component" value="Chromosome 7"/>
</dbReference>
<dbReference type="Pfam" id="PF22999">
    <property type="entry name" value="LTN1_E3_ligase_6th"/>
    <property type="match status" value="1"/>
</dbReference>
<dbReference type="InterPro" id="IPR011989">
    <property type="entry name" value="ARM-like"/>
</dbReference>
<feature type="domain" description="RING-type" evidence="17">
    <location>
        <begin position="1904"/>
        <end position="1951"/>
    </location>
</feature>
<evidence type="ECO:0000256" key="3">
    <source>
        <dbReference type="ARBA" id="ARBA00004906"/>
    </source>
</evidence>
<protein>
    <recommendedName>
        <fullName evidence="6 15">E3 ubiquitin-protein ligase listerin</fullName>
        <ecNumber evidence="5 15">2.3.2.27</ecNumber>
    </recommendedName>
    <alternativeName>
        <fullName evidence="15">RING-type E3 ubiquitin transferase listerin</fullName>
    </alternativeName>
</protein>
<dbReference type="InterPro" id="IPR013083">
    <property type="entry name" value="Znf_RING/FYVE/PHD"/>
</dbReference>
<evidence type="ECO:0000256" key="11">
    <source>
        <dbReference type="ARBA" id="ARBA00022771"/>
    </source>
</evidence>
<dbReference type="Pfam" id="PF13639">
    <property type="entry name" value="zf-RING_2"/>
    <property type="match status" value="1"/>
</dbReference>
<comment type="pathway">
    <text evidence="3 15">Protein modification; protein ubiquitination.</text>
</comment>
<dbReference type="GO" id="GO:0008270">
    <property type="term" value="F:zinc ion binding"/>
    <property type="evidence" value="ECO:0007669"/>
    <property type="project" value="UniProtKB-KW"/>
</dbReference>
<dbReference type="GO" id="GO:0072344">
    <property type="term" value="P:rescue of stalled ribosome"/>
    <property type="evidence" value="ECO:0007669"/>
    <property type="project" value="UniProtKB-UniRule"/>
</dbReference>
<dbReference type="EC" id="2.3.2.27" evidence="5 15"/>
<dbReference type="InterPro" id="IPR054476">
    <property type="entry name" value="Ltn1_N"/>
</dbReference>
<feature type="compositionally biased region" description="Low complexity" evidence="16">
    <location>
        <begin position="13"/>
        <end position="26"/>
    </location>
</feature>
<evidence type="ECO:0000256" key="13">
    <source>
        <dbReference type="ARBA" id="ARBA00022833"/>
    </source>
</evidence>
<dbReference type="EMBL" id="CM007387">
    <property type="protein sequence ID" value="ONK62651.1"/>
    <property type="molecule type" value="Genomic_DNA"/>
</dbReference>
<evidence type="ECO:0000259" key="17">
    <source>
        <dbReference type="PROSITE" id="PS50089"/>
    </source>
</evidence>
<sequence>MGKQKGERSKNRPSSSSLAASLLPSGASGVGFGGYLGSSRIDPPTSSEESTSFSDVDSEVVQHLKRLGRKDPTTKLKALAALCLLFKQKSGEELAQIVPQWAFEYRRLLLDYNREVRRATHDAMTSLVTTVRKGLVPHLKSLMGPWWFSQFDPIFEVSQAAKRSLEAAFPASDRRLDALMLCINDIFLYLDENLKLTPQAMSDKASPMDELEDMHQRVISSSLLAVATLVDILLRMKSQSNDSEAAATEQKLASKATEVTLSSAEKILAAHNSFLEFLKCKSPVIRSATYSALTSFIKHIPQAFGDNMKAVSAAVLGVFQEKDASCHSSMWDMILLFSRKFPDCWASNNVQKVVLNRFWNFLRHGCYGSNQISYPALVVFLESIPPTAVGGEKFILDFFQNLWAGRNPLHSSDADRASFFRAFEECFLWAVQNASRYNTSQDAINPLSTKLVSNILVELLWRDYLLLVNLKSKDESQFLMSDGLASEGIQLSEEKSQEIVSASRPTGYTEELGKCIVGILADISIKESCLLTEFCTIFLKNCLDIFQQGEKQTKFPEYVERISNFFRLLDQYAWQKGQIWPSYLAGPLFANSFKITKAMDSPDAIRFLYILIEIFGPITLFSFLHFGNGDQWSIDTVQETNYEVKVKFFLQAFRDDFVPWCFHGHTRSCSEKIDLLIASIQDEFFSEQWCSVLTYATCTDPDKFTKPDIRPSDVTDQTELLAILIEKVKRKINKMKMKAVQNIGCLPVHWQHKLLDSAAISVLLHSPPSTSDARFLCAVLGGSTEDDRTCFVSGEVIVSVFQEILKNLVIFLSLSSFEWSRLSSSLLLSSRSLDLVQKSSSADRLKIAQFSFEVLEGSWTFCSKMLGADHVLLPSILAAIFIIDWECSMSSCLSKEDCSEGTENLINPDISLATDGMVLVDHSKELFDAKLMLGRRMHAFIHKISVSSLMLFSSSNISRLRSILVQTLRSAAFETNNLTSDRISSLCCEWMLDMLEVISHDETELQNMLDQLLTEDSSWTMWVAPSSRDENGTATIQVKREHTGIKEVRHNQFIAFVERLSSSLGFSKVIAGFVRQIPDSSSVPLTEHDSSFSSSYSRAWLAVELLCTWKWQGGSALDSFLPSLSKYAKYESPYPEVHVIFSIVNILFDGALVQGSNGLWISFNTWVPSDDEVENIKDPFLRAITSLLLILFVKDKTWRKHEALEIFKNVVGKLFTDATVNRTCLRILPFLLSILIEPLLLQSTEFNDASKDVVLAPWKDDSVLKSVLSWLQRALSFPPLGSGCSGEPDLEEWVQLIVSCYPLQAIGVPGGCKVELGRDIRHLEKSLMLSLFQKQRGGKDVSSSQSETPFAASASKNLVSSSYSQLILAKLTAVSVGYCWKEFTENDWHFVLDSLQSWIESSVLLMEEIAEKIDELVMSSTSKPNLDYVLEKLELAVLDMDPMAINISGTALLVLSLFSQLVELHETDSTEVLLTIKLGKWAQIKDRVMENILRLFFATGVAEAVASTCSNEASSIVASSRIAYSQFWSQVASLAITSSEDVRNTAAKSMELWGLSKGPISSLYAILFSSRPIPSLQFAAYRLISSEPLCHVSLLKDNSQLGNVTANEDLNLNGFNSSSVDCLSLMDEISFLIQKPASALLEMDLVSQDRVNVFLAWAILLSYLRSLSPSSSAREALTQYVRESVSSEILDCIFQNIPLKQGVGTTKKKDIEFVPEAAVAASFAKNVISSGSGLLNLETLWPIGTEQMASLAGSLYGMMIWLLPSYVSNWFSSLRDRSLLSAIESFTKRWCSPSLVSNELSQVKETVVADENFSVSVNKSAYEIIATYKKEETGMDLVIRLPICYPLRPVDVDCTRSLGISEVKKRKWLLSLTAFIRNQNGAIGEAVRIWKNNIDKEFRGVEECPICYSIIHTSNHSLPQLACKTCKHKFHSACLYKWFSTSHKSTCPLCQTPF</sequence>
<evidence type="ECO:0000256" key="1">
    <source>
        <dbReference type="ARBA" id="ARBA00000900"/>
    </source>
</evidence>
<dbReference type="PANTHER" id="PTHR12389">
    <property type="entry name" value="ZINC FINGER PROTEIN 294"/>
    <property type="match status" value="1"/>
</dbReference>
<keyword evidence="13 15" id="KW-0862">Zinc</keyword>
<evidence type="ECO:0000256" key="6">
    <source>
        <dbReference type="ARBA" id="ARBA00017157"/>
    </source>
</evidence>
<evidence type="ECO:0000256" key="10">
    <source>
        <dbReference type="ARBA" id="ARBA00022737"/>
    </source>
</evidence>
<dbReference type="SUPFAM" id="SSF48371">
    <property type="entry name" value="ARM repeat"/>
    <property type="match status" value="1"/>
</dbReference>
<evidence type="ECO:0000313" key="19">
    <source>
        <dbReference type="Proteomes" id="UP000243459"/>
    </source>
</evidence>
<dbReference type="GO" id="GO:1990116">
    <property type="term" value="P:ribosome-associated ubiquitin-dependent protein catabolic process"/>
    <property type="evidence" value="ECO:0007669"/>
    <property type="project" value="UniProtKB-UniRule"/>
</dbReference>
<evidence type="ECO:0000256" key="12">
    <source>
        <dbReference type="ARBA" id="ARBA00022786"/>
    </source>
</evidence>
<comment type="function">
    <text evidence="15">E3 ubiquitin-protein ligase. Component of the ribosome quality control complex (RQC), a ribosome-associated complex that mediates ubiquitination and extraction of incompletely synthesized nascent chains for proteasomal degradation.</text>
</comment>
<feature type="compositionally biased region" description="Basic and acidic residues" evidence="16">
    <location>
        <begin position="1"/>
        <end position="10"/>
    </location>
</feature>
<dbReference type="GO" id="GO:0043023">
    <property type="term" value="F:ribosomal large subunit binding"/>
    <property type="evidence" value="ECO:0007669"/>
    <property type="project" value="TreeGrafter"/>
</dbReference>
<gene>
    <name evidence="18" type="ORF">A4U43_C07F6420</name>
</gene>
<keyword evidence="12 15" id="KW-0833">Ubl conjugation pathway</keyword>
<reference evidence="19" key="1">
    <citation type="journal article" date="2017" name="Nat. Commun.">
        <title>The asparagus genome sheds light on the origin and evolution of a young Y chromosome.</title>
        <authorList>
            <person name="Harkess A."/>
            <person name="Zhou J."/>
            <person name="Xu C."/>
            <person name="Bowers J.E."/>
            <person name="Van der Hulst R."/>
            <person name="Ayyampalayam S."/>
            <person name="Mercati F."/>
            <person name="Riccardi P."/>
            <person name="McKain M.R."/>
            <person name="Kakrana A."/>
            <person name="Tang H."/>
            <person name="Ray J."/>
            <person name="Groenendijk J."/>
            <person name="Arikit S."/>
            <person name="Mathioni S.M."/>
            <person name="Nakano M."/>
            <person name="Shan H."/>
            <person name="Telgmann-Rauber A."/>
            <person name="Kanno A."/>
            <person name="Yue Z."/>
            <person name="Chen H."/>
            <person name="Li W."/>
            <person name="Chen Y."/>
            <person name="Xu X."/>
            <person name="Zhang Y."/>
            <person name="Luo S."/>
            <person name="Chen H."/>
            <person name="Gao J."/>
            <person name="Mao Z."/>
            <person name="Pires J.C."/>
            <person name="Luo M."/>
            <person name="Kudrna D."/>
            <person name="Wing R.A."/>
            <person name="Meyers B.C."/>
            <person name="Yi K."/>
            <person name="Kong H."/>
            <person name="Lavrijsen P."/>
            <person name="Sunseri F."/>
            <person name="Falavigna A."/>
            <person name="Ye Y."/>
            <person name="Leebens-Mack J.H."/>
            <person name="Chen G."/>
        </authorList>
    </citation>
    <scope>NUCLEOTIDE SEQUENCE [LARGE SCALE GENOMIC DNA]</scope>
    <source>
        <strain evidence="19">cv. DH0086</strain>
    </source>
</reference>
<dbReference type="InterPro" id="IPR016024">
    <property type="entry name" value="ARM-type_fold"/>
</dbReference>
<dbReference type="Gene3D" id="1.25.10.10">
    <property type="entry name" value="Leucine-rich Repeat Variant"/>
    <property type="match status" value="1"/>
</dbReference>
<dbReference type="InterPro" id="IPR001841">
    <property type="entry name" value="Znf_RING"/>
</dbReference>
<evidence type="ECO:0000256" key="5">
    <source>
        <dbReference type="ARBA" id="ARBA00012483"/>
    </source>
</evidence>
<evidence type="ECO:0000313" key="18">
    <source>
        <dbReference type="EMBL" id="ONK62651.1"/>
    </source>
</evidence>
<dbReference type="Pfam" id="PF23009">
    <property type="entry name" value="UBC_like"/>
    <property type="match status" value="1"/>
</dbReference>
<evidence type="ECO:0000256" key="16">
    <source>
        <dbReference type="SAM" id="MobiDB-lite"/>
    </source>
</evidence>
<dbReference type="InterPro" id="IPR054477">
    <property type="entry name" value="LTN1_E3_ligase_6th"/>
</dbReference>
<dbReference type="GO" id="GO:1990112">
    <property type="term" value="C:RQC complex"/>
    <property type="evidence" value="ECO:0007669"/>
    <property type="project" value="UniProtKB-UniRule"/>
</dbReference>
<dbReference type="GO" id="GO:0061630">
    <property type="term" value="F:ubiquitin protein ligase activity"/>
    <property type="evidence" value="ECO:0007669"/>
    <property type="project" value="UniProtKB-UniRule"/>
</dbReference>
<evidence type="ECO:0000256" key="14">
    <source>
        <dbReference type="PROSITE-ProRule" id="PRU00175"/>
    </source>
</evidence>
<evidence type="ECO:0000256" key="9">
    <source>
        <dbReference type="ARBA" id="ARBA00022723"/>
    </source>
</evidence>
<dbReference type="GO" id="GO:0016567">
    <property type="term" value="P:protein ubiquitination"/>
    <property type="evidence" value="ECO:0007669"/>
    <property type="project" value="UniProtKB-UniPathway"/>
</dbReference>